<dbReference type="PANTHER" id="PTHR43353">
    <property type="entry name" value="SUCCINATE-SEMIALDEHYDE DEHYDROGENASE, MITOCHONDRIAL"/>
    <property type="match status" value="1"/>
</dbReference>
<evidence type="ECO:0000256" key="1">
    <source>
        <dbReference type="ARBA" id="ARBA00009986"/>
    </source>
</evidence>
<dbReference type="PROSITE" id="PS00687">
    <property type="entry name" value="ALDEHYDE_DEHYDR_GLU"/>
    <property type="match status" value="1"/>
</dbReference>
<dbReference type="InterPro" id="IPR016162">
    <property type="entry name" value="Ald_DH_N"/>
</dbReference>
<keyword evidence="2 4" id="KW-0560">Oxidoreductase</keyword>
<dbReference type="InterPro" id="IPR016163">
    <property type="entry name" value="Ald_DH_C"/>
</dbReference>
<evidence type="ECO:0000256" key="3">
    <source>
        <dbReference type="PROSITE-ProRule" id="PRU10007"/>
    </source>
</evidence>
<accession>A0A0K6IKS9</accession>
<feature type="active site" evidence="3">
    <location>
        <position position="258"/>
    </location>
</feature>
<dbReference type="RefSeq" id="WP_055462661.1">
    <property type="nucleotide sequence ID" value="NZ_CYHG01000004.1"/>
</dbReference>
<dbReference type="NCBIfam" id="TIGR01780">
    <property type="entry name" value="SSADH"/>
    <property type="match status" value="1"/>
</dbReference>
<keyword evidence="7" id="KW-1185">Reference proteome</keyword>
<proteinExistence type="inferred from homology"/>
<dbReference type="Gene3D" id="3.40.309.10">
    <property type="entry name" value="Aldehyde Dehydrogenase, Chain A, domain 2"/>
    <property type="match status" value="1"/>
</dbReference>
<evidence type="ECO:0000259" key="5">
    <source>
        <dbReference type="Pfam" id="PF00171"/>
    </source>
</evidence>
<evidence type="ECO:0000256" key="2">
    <source>
        <dbReference type="ARBA" id="ARBA00023002"/>
    </source>
</evidence>
<dbReference type="GO" id="GO:0009450">
    <property type="term" value="P:gamma-aminobutyric acid catabolic process"/>
    <property type="evidence" value="ECO:0007669"/>
    <property type="project" value="InterPro"/>
</dbReference>
<dbReference type="InterPro" id="IPR015590">
    <property type="entry name" value="Aldehyde_DH_dom"/>
</dbReference>
<dbReference type="Gene3D" id="3.40.605.10">
    <property type="entry name" value="Aldehyde Dehydrogenase, Chain A, domain 1"/>
    <property type="match status" value="1"/>
</dbReference>
<dbReference type="OrthoDB" id="9812625at2"/>
<evidence type="ECO:0000313" key="6">
    <source>
        <dbReference type="EMBL" id="CUB03703.1"/>
    </source>
</evidence>
<dbReference type="InterPro" id="IPR029510">
    <property type="entry name" value="Ald_DH_CS_GLU"/>
</dbReference>
<feature type="domain" description="Aldehyde dehydrogenase" evidence="5">
    <location>
        <begin position="21"/>
        <end position="480"/>
    </location>
</feature>
<dbReference type="Pfam" id="PF00171">
    <property type="entry name" value="Aldedh"/>
    <property type="match status" value="1"/>
</dbReference>
<dbReference type="AlphaFoldDB" id="A0A0K6IKS9"/>
<dbReference type="FunFam" id="3.40.309.10:FF:000004">
    <property type="entry name" value="Succinate-semialdehyde dehydrogenase I"/>
    <property type="match status" value="1"/>
</dbReference>
<dbReference type="InterPro" id="IPR010102">
    <property type="entry name" value="Succ_semiAld_DH"/>
</dbReference>
<dbReference type="SUPFAM" id="SSF53720">
    <property type="entry name" value="ALDH-like"/>
    <property type="match status" value="1"/>
</dbReference>
<evidence type="ECO:0000313" key="7">
    <source>
        <dbReference type="Proteomes" id="UP000182769"/>
    </source>
</evidence>
<protein>
    <submittedName>
        <fullName evidence="6">Succinate-semialdehyde dehydrogenase</fullName>
    </submittedName>
</protein>
<dbReference type="PANTHER" id="PTHR43353:SF5">
    <property type="entry name" value="SUCCINATE-SEMIALDEHYDE DEHYDROGENASE, MITOCHONDRIAL"/>
    <property type="match status" value="1"/>
</dbReference>
<name>A0A0K6IKS9_9GAMM</name>
<dbReference type="EMBL" id="CYHG01000004">
    <property type="protein sequence ID" value="CUB03703.1"/>
    <property type="molecule type" value="Genomic_DNA"/>
</dbReference>
<dbReference type="STRING" id="1137284.GCA_001418205_01554"/>
<sequence length="489" mass="52734">MDVSLAQPNLLRRQSYINGQWVNADTNKTFAVTNPADGETIAELADCGANETTRAIEAADETLKSWRKKTAKERSAILRKWYQLILDNQDDLAKIMTLEQGKPVKEAKGEIQYGASFIDWFADEARRINGDVIPTFAEGKRVLTIKQPIGVVATITPWNFPNAMIARKVAPALAAGCTIVARPSKETPLSALALAELADQAGVPAGVLNIIVGSSSKDVGGVMTSHPTVRKLSFTGSTPIGKTLQAQCADTVKRTSMELGGNAPFIVFEDADVDAAVEGLIGCKFRNAGQVCISANRIMVQDGIYDEFAKKLTKRVAELKAGNGLTENVDLGPLINQGAVKKVAELVDDATSKGAKVAVGGHSSTGNERFYQPTVLTDVNDDMDIFSTEIFGPVAPLYRFKDEKEAIERANNTPFGLASYFYSQDLSRIWRVSEALEYGMVGINEGGISTEVAPFGGVKESGNGREGSKYGIDDYVEIKYLCMGNLKEA</sequence>
<dbReference type="Proteomes" id="UP000182769">
    <property type="component" value="Unassembled WGS sequence"/>
</dbReference>
<dbReference type="CDD" id="cd07103">
    <property type="entry name" value="ALDH_F5_SSADH_GabD"/>
    <property type="match status" value="1"/>
</dbReference>
<organism evidence="6 7">
    <name type="scientific">Marinomonas fungiae</name>
    <dbReference type="NCBI Taxonomy" id="1137284"/>
    <lineage>
        <taxon>Bacteria</taxon>
        <taxon>Pseudomonadati</taxon>
        <taxon>Pseudomonadota</taxon>
        <taxon>Gammaproteobacteria</taxon>
        <taxon>Oceanospirillales</taxon>
        <taxon>Oceanospirillaceae</taxon>
        <taxon>Marinomonas</taxon>
    </lineage>
</organism>
<dbReference type="GO" id="GO:0004777">
    <property type="term" value="F:succinate-semialdehyde dehydrogenase (NAD+) activity"/>
    <property type="evidence" value="ECO:0007669"/>
    <property type="project" value="TreeGrafter"/>
</dbReference>
<reference evidence="7" key="1">
    <citation type="submission" date="2015-08" db="EMBL/GenBank/DDBJ databases">
        <authorList>
            <person name="Varghese N."/>
        </authorList>
    </citation>
    <scope>NUCLEOTIDE SEQUENCE [LARGE SCALE GENOMIC DNA]</scope>
    <source>
        <strain evidence="7">JCM 18476</strain>
    </source>
</reference>
<dbReference type="InterPro" id="IPR050740">
    <property type="entry name" value="Aldehyde_DH_Superfamily"/>
</dbReference>
<gene>
    <name evidence="6" type="ORF">Ga0061065_104134</name>
</gene>
<evidence type="ECO:0000256" key="4">
    <source>
        <dbReference type="RuleBase" id="RU003345"/>
    </source>
</evidence>
<comment type="similarity">
    <text evidence="1 4">Belongs to the aldehyde dehydrogenase family.</text>
</comment>
<dbReference type="FunFam" id="3.40.605.10:FF:000005">
    <property type="entry name" value="Succinate-semialdehyde dehydrogenase I"/>
    <property type="match status" value="1"/>
</dbReference>
<dbReference type="InterPro" id="IPR016161">
    <property type="entry name" value="Ald_DH/histidinol_DH"/>
</dbReference>